<feature type="compositionally biased region" description="Low complexity" evidence="1">
    <location>
        <begin position="1"/>
        <end position="21"/>
    </location>
</feature>
<feature type="compositionally biased region" description="Low complexity" evidence="1">
    <location>
        <begin position="156"/>
        <end position="175"/>
    </location>
</feature>
<proteinExistence type="predicted"/>
<keyword evidence="3" id="KW-1185">Reference proteome</keyword>
<feature type="region of interest" description="Disordered" evidence="1">
    <location>
        <begin position="109"/>
        <end position="252"/>
    </location>
</feature>
<evidence type="ECO:0000313" key="3">
    <source>
        <dbReference type="Proteomes" id="UP001215598"/>
    </source>
</evidence>
<evidence type="ECO:0000256" key="1">
    <source>
        <dbReference type="SAM" id="MobiDB-lite"/>
    </source>
</evidence>
<name>A0AAD7DTW8_9AGAR</name>
<dbReference type="AlphaFoldDB" id="A0AAD7DTW8"/>
<organism evidence="2 3">
    <name type="scientific">Mycena metata</name>
    <dbReference type="NCBI Taxonomy" id="1033252"/>
    <lineage>
        <taxon>Eukaryota</taxon>
        <taxon>Fungi</taxon>
        <taxon>Dikarya</taxon>
        <taxon>Basidiomycota</taxon>
        <taxon>Agaricomycotina</taxon>
        <taxon>Agaricomycetes</taxon>
        <taxon>Agaricomycetidae</taxon>
        <taxon>Agaricales</taxon>
        <taxon>Marasmiineae</taxon>
        <taxon>Mycenaceae</taxon>
        <taxon>Mycena</taxon>
    </lineage>
</organism>
<dbReference type="Proteomes" id="UP001215598">
    <property type="component" value="Unassembled WGS sequence"/>
</dbReference>
<comment type="caution">
    <text evidence="2">The sequence shown here is derived from an EMBL/GenBank/DDBJ whole genome shotgun (WGS) entry which is preliminary data.</text>
</comment>
<feature type="compositionally biased region" description="Basic and acidic residues" evidence="1">
    <location>
        <begin position="230"/>
        <end position="243"/>
    </location>
</feature>
<feature type="compositionally biased region" description="Low complexity" evidence="1">
    <location>
        <begin position="195"/>
        <end position="213"/>
    </location>
</feature>
<feature type="region of interest" description="Disordered" evidence="1">
    <location>
        <begin position="1"/>
        <end position="23"/>
    </location>
</feature>
<dbReference type="EMBL" id="JARKIB010000601">
    <property type="protein sequence ID" value="KAJ7697951.1"/>
    <property type="molecule type" value="Genomic_DNA"/>
</dbReference>
<feature type="compositionally biased region" description="Polar residues" evidence="1">
    <location>
        <begin position="133"/>
        <end position="149"/>
    </location>
</feature>
<protein>
    <submittedName>
        <fullName evidence="2">Uncharacterized protein</fullName>
    </submittedName>
</protein>
<sequence length="252" mass="26724">MPAALSKSSKKASTARSNNKSPRQRNYVITCEGVIIVFKTVVPGSLYIITGDGKQKCIEIKVDPASVGQPAVAGADRPRDINVTATIRTLDVGGGPVKEEIEVKVEEWDEAEGEIVPSNETPPPAAPPAHAAESSTQKRSKPSVSTSAKPQKPADPKSSPSTSSSRSSPDLSLAPTILTTPPNAYRPPASMRSRVAANDVVPPAAALPPTKTKSSPKKRDASEMDSSESDDGRKRVRVEEKPLRSQRKTRAS</sequence>
<reference evidence="2" key="1">
    <citation type="submission" date="2023-03" db="EMBL/GenBank/DDBJ databases">
        <title>Massive genome expansion in bonnet fungi (Mycena s.s.) driven by repeated elements and novel gene families across ecological guilds.</title>
        <authorList>
            <consortium name="Lawrence Berkeley National Laboratory"/>
            <person name="Harder C.B."/>
            <person name="Miyauchi S."/>
            <person name="Viragh M."/>
            <person name="Kuo A."/>
            <person name="Thoen E."/>
            <person name="Andreopoulos B."/>
            <person name="Lu D."/>
            <person name="Skrede I."/>
            <person name="Drula E."/>
            <person name="Henrissat B."/>
            <person name="Morin E."/>
            <person name="Kohler A."/>
            <person name="Barry K."/>
            <person name="LaButti K."/>
            <person name="Morin E."/>
            <person name="Salamov A."/>
            <person name="Lipzen A."/>
            <person name="Mereny Z."/>
            <person name="Hegedus B."/>
            <person name="Baldrian P."/>
            <person name="Stursova M."/>
            <person name="Weitz H."/>
            <person name="Taylor A."/>
            <person name="Grigoriev I.V."/>
            <person name="Nagy L.G."/>
            <person name="Martin F."/>
            <person name="Kauserud H."/>
        </authorList>
    </citation>
    <scope>NUCLEOTIDE SEQUENCE</scope>
    <source>
        <strain evidence="2">CBHHK182m</strain>
    </source>
</reference>
<gene>
    <name evidence="2" type="ORF">B0H16DRAFT_1839400</name>
</gene>
<evidence type="ECO:0000313" key="2">
    <source>
        <dbReference type="EMBL" id="KAJ7697951.1"/>
    </source>
</evidence>
<accession>A0AAD7DTW8</accession>